<dbReference type="NCBIfam" id="TIGR02515">
    <property type="entry name" value="IV_pilus_PilQ"/>
    <property type="match status" value="1"/>
</dbReference>
<dbReference type="InterPro" id="IPR051808">
    <property type="entry name" value="Type_IV_pilus_biogenesis"/>
</dbReference>
<dbReference type="Gene3D" id="2.60.40.3470">
    <property type="match status" value="1"/>
</dbReference>
<dbReference type="InterPro" id="IPR021731">
    <property type="entry name" value="AMIN_dom"/>
</dbReference>
<evidence type="ECO:0000256" key="3">
    <source>
        <dbReference type="ARBA" id="ARBA00014124"/>
    </source>
</evidence>
<dbReference type="InterPro" id="IPR004845">
    <property type="entry name" value="T2SS_GspD_CS"/>
</dbReference>
<evidence type="ECO:0000256" key="5">
    <source>
        <dbReference type="ARBA" id="ARBA00022729"/>
    </source>
</evidence>
<protein>
    <recommendedName>
        <fullName evidence="3">Type IV pilus biogenesis and competence protein PilQ</fullName>
    </recommendedName>
</protein>
<comment type="caution">
    <text evidence="14">The sequence shown here is derived from an EMBL/GenBank/DDBJ whole genome shotgun (WGS) entry which is preliminary data.</text>
</comment>
<evidence type="ECO:0000256" key="9">
    <source>
        <dbReference type="ARBA" id="ARBA00023287"/>
    </source>
</evidence>
<dbReference type="Gene3D" id="3.30.1370.130">
    <property type="match status" value="1"/>
</dbReference>
<sequence length="752" mass="80429">MSTVATHTRPDAWRARSRALLAGLVSSFGSLAAVAALALLVTPAQAQTVIQSITSSQQGGSETLRIELDEPLMNPPRGFVLQSPARIALDLLGVVNGSTVRATQEVNLGNLRSYALALAGDRTRLVLNLRQPTRYRTEQVGKTLLVTLDPVPLAANLASTTAAAPLVAAAAPKANEAIHFADSQNSTPERIRDIDFRRGRDGSGRVVVDLPSSQVGVDIRQQGQNLVVEFLRSTVPDNLVKRLDVTDFGTPVQAYAASQTGDRVRLVVEPRGSWEHSAYQTDNQFVLEVRPQKADPQKLTAGPGYNGDKLSLNFQSIEVRSLLQVIADFTNFNVVTSDTVTGNVTLRLKDVPWDQALDIILQAKGLGVKKTGNVLWIAPKDELAAKEKQELESRKQIADLEPLRTQSFQLNYTKSEEVSKGLTGQQAGSSSAQQGGVTRILSARGSVVFETRTNQLFVTDIPSKLEEVAQLIAKIDVPVRQVMIEARIVEAVDTFGRTLGVKLGATDLRGVNGGTPGWGGNTRVAVGGNYSSIGDTTLQSATGALYANSQFVNLPANTSSLGGASAATFALSLFGASSNRFLNLELSALEAEGKGKLVSSPRVVTADQVKALIEQGTELPYQTGGNQNTAPSIAFRKATLKLEVTPQITPEGNIIMDVDVNKDSVGQQTSAGFAINTKHVKTQVLVENGGTVVIGGIFETTETDTINKVPVLGDLPYLGALFRNKTRVANKTELLIFLTPKVITDRNSALTR</sequence>
<comment type="subcellular location">
    <subcellularLocation>
        <location evidence="1 12">Cell outer membrane</location>
    </subcellularLocation>
</comment>
<dbReference type="PANTHER" id="PTHR30604">
    <property type="entry name" value="PROTEIN TRANSPORT PROTEIN HOFQ"/>
    <property type="match status" value="1"/>
</dbReference>
<keyword evidence="9" id="KW-0178">Competence</keyword>
<dbReference type="InterPro" id="IPR004846">
    <property type="entry name" value="T2SS/T3SS_dom"/>
</dbReference>
<evidence type="ECO:0000256" key="11">
    <source>
        <dbReference type="ARBA" id="ARBA00025897"/>
    </source>
</evidence>
<dbReference type="GO" id="GO:0009306">
    <property type="term" value="P:protein secretion"/>
    <property type="evidence" value="ECO:0007669"/>
    <property type="project" value="InterPro"/>
</dbReference>
<evidence type="ECO:0000256" key="1">
    <source>
        <dbReference type="ARBA" id="ARBA00004442"/>
    </source>
</evidence>
<evidence type="ECO:0000313" key="14">
    <source>
        <dbReference type="EMBL" id="RZS53062.1"/>
    </source>
</evidence>
<dbReference type="Pfam" id="PF00263">
    <property type="entry name" value="Secretin"/>
    <property type="match status" value="1"/>
</dbReference>
<dbReference type="RefSeq" id="WP_130482533.1">
    <property type="nucleotide sequence ID" value="NZ_SGWV01000010.1"/>
</dbReference>
<dbReference type="GO" id="GO:0009279">
    <property type="term" value="C:cell outer membrane"/>
    <property type="evidence" value="ECO:0007669"/>
    <property type="project" value="UniProtKB-SubCell"/>
</dbReference>
<dbReference type="InterPro" id="IPR013355">
    <property type="entry name" value="Pilus_4_PilQ"/>
</dbReference>
<dbReference type="AlphaFoldDB" id="A0A4Q7LG60"/>
<dbReference type="GO" id="GO:0030420">
    <property type="term" value="P:establishment of competence for transformation"/>
    <property type="evidence" value="ECO:0007669"/>
    <property type="project" value="UniProtKB-KW"/>
</dbReference>
<keyword evidence="8" id="KW-0998">Cell outer membrane</keyword>
<evidence type="ECO:0000256" key="12">
    <source>
        <dbReference type="RuleBase" id="RU004004"/>
    </source>
</evidence>
<evidence type="ECO:0000256" key="4">
    <source>
        <dbReference type="ARBA" id="ARBA00022448"/>
    </source>
</evidence>
<evidence type="ECO:0000256" key="2">
    <source>
        <dbReference type="ARBA" id="ARBA00006304"/>
    </source>
</evidence>
<dbReference type="InterPro" id="IPR005644">
    <property type="entry name" value="NolW-like"/>
</dbReference>
<comment type="subunit">
    <text evidence="11">Homododecamer. Tetramer of trimer.</text>
</comment>
<dbReference type="Gene3D" id="2.60.40.3500">
    <property type="match status" value="1"/>
</dbReference>
<organism evidence="14 15">
    <name type="scientific">Sphaerotilus mobilis</name>
    <dbReference type="NCBI Taxonomy" id="47994"/>
    <lineage>
        <taxon>Bacteria</taxon>
        <taxon>Pseudomonadati</taxon>
        <taxon>Pseudomonadota</taxon>
        <taxon>Betaproteobacteria</taxon>
        <taxon>Burkholderiales</taxon>
        <taxon>Sphaerotilaceae</taxon>
        <taxon>Sphaerotilus</taxon>
    </lineage>
</organism>
<dbReference type="EMBL" id="SGWV01000010">
    <property type="protein sequence ID" value="RZS53062.1"/>
    <property type="molecule type" value="Genomic_DNA"/>
</dbReference>
<keyword evidence="5" id="KW-0732">Signal</keyword>
<dbReference type="Pfam" id="PF03958">
    <property type="entry name" value="Secretin_N"/>
    <property type="match status" value="1"/>
</dbReference>
<evidence type="ECO:0000313" key="15">
    <source>
        <dbReference type="Proteomes" id="UP000293433"/>
    </source>
</evidence>
<dbReference type="OrthoDB" id="9779724at2"/>
<dbReference type="Proteomes" id="UP000293433">
    <property type="component" value="Unassembled WGS sequence"/>
</dbReference>
<evidence type="ECO:0000256" key="10">
    <source>
        <dbReference type="ARBA" id="ARBA00024678"/>
    </source>
</evidence>
<comment type="similarity">
    <text evidence="2">Belongs to the bacterial secretin family. PilQ subfamily.</text>
</comment>
<dbReference type="SMART" id="SM00965">
    <property type="entry name" value="STN"/>
    <property type="match status" value="1"/>
</dbReference>
<keyword evidence="6" id="KW-0653">Protein transport</keyword>
<dbReference type="PROSITE" id="PS00875">
    <property type="entry name" value="T2SP_D"/>
    <property type="match status" value="1"/>
</dbReference>
<name>A0A4Q7LG60_9BURK</name>
<comment type="function">
    <text evidence="10">Required for type IV pilus biogenesis and competence. Could function as a pore for exit of the pilus but also as a channel for entry of heme and antimicrobial agents and uptake of transforming DNA.</text>
</comment>
<dbReference type="InterPro" id="IPR011662">
    <property type="entry name" value="Secretin/TonB_short_N"/>
</dbReference>
<evidence type="ECO:0000256" key="6">
    <source>
        <dbReference type="ARBA" id="ARBA00022927"/>
    </source>
</evidence>
<keyword evidence="7" id="KW-0472">Membrane</keyword>
<evidence type="ECO:0000259" key="13">
    <source>
        <dbReference type="SMART" id="SM00965"/>
    </source>
</evidence>
<keyword evidence="15" id="KW-1185">Reference proteome</keyword>
<dbReference type="Pfam" id="PF07660">
    <property type="entry name" value="STN"/>
    <property type="match status" value="1"/>
</dbReference>
<dbReference type="Pfam" id="PF11741">
    <property type="entry name" value="AMIN"/>
    <property type="match status" value="2"/>
</dbReference>
<evidence type="ECO:0000256" key="7">
    <source>
        <dbReference type="ARBA" id="ARBA00023136"/>
    </source>
</evidence>
<evidence type="ECO:0000256" key="8">
    <source>
        <dbReference type="ARBA" id="ARBA00023237"/>
    </source>
</evidence>
<keyword evidence="4 12" id="KW-0813">Transport</keyword>
<dbReference type="Gene3D" id="3.30.1370.120">
    <property type="match status" value="1"/>
</dbReference>
<gene>
    <name evidence="14" type="ORF">EV685_2685</name>
</gene>
<dbReference type="InterPro" id="IPR001775">
    <property type="entry name" value="GspD/PilQ"/>
</dbReference>
<proteinExistence type="inferred from homology"/>
<feature type="domain" description="Secretin/TonB short N-terminal" evidence="13">
    <location>
        <begin position="332"/>
        <end position="380"/>
    </location>
</feature>
<dbReference type="InterPro" id="IPR038591">
    <property type="entry name" value="NolW-like_sf"/>
</dbReference>
<dbReference type="PRINTS" id="PR00811">
    <property type="entry name" value="BCTERIALGSPD"/>
</dbReference>
<accession>A0A4Q7LG60</accession>
<dbReference type="PANTHER" id="PTHR30604:SF1">
    <property type="entry name" value="DNA UTILIZATION PROTEIN HOFQ"/>
    <property type="match status" value="1"/>
</dbReference>
<reference evidence="14 15" key="1">
    <citation type="submission" date="2019-02" db="EMBL/GenBank/DDBJ databases">
        <title>Genomic Encyclopedia of Type Strains, Phase IV (KMG-IV): sequencing the most valuable type-strain genomes for metagenomic binning, comparative biology and taxonomic classification.</title>
        <authorList>
            <person name="Goeker M."/>
        </authorList>
    </citation>
    <scope>NUCLEOTIDE SEQUENCE [LARGE SCALE GENOMIC DNA]</scope>
    <source>
        <strain evidence="14 15">DSM 10617</strain>
    </source>
</reference>